<evidence type="ECO:0000256" key="9">
    <source>
        <dbReference type="ARBA" id="ARBA00023136"/>
    </source>
</evidence>
<evidence type="ECO:0000256" key="8">
    <source>
        <dbReference type="ARBA" id="ARBA00022989"/>
    </source>
</evidence>
<keyword evidence="4" id="KW-0433">Leucine-rich repeat</keyword>
<dbReference type="Pfam" id="PF08263">
    <property type="entry name" value="LRRNT_2"/>
    <property type="match status" value="1"/>
</dbReference>
<reference evidence="13" key="1">
    <citation type="submission" date="2023-03" db="EMBL/GenBank/DDBJ databases">
        <title>Chromosome-scale reference genome and RAD-based genetic map of yellow starthistle (Centaurea solstitialis) reveal putative structural variation and QTLs associated with invader traits.</title>
        <authorList>
            <person name="Reatini B."/>
            <person name="Cang F.A."/>
            <person name="Jiang Q."/>
            <person name="Mckibben M.T.W."/>
            <person name="Barker M.S."/>
            <person name="Rieseberg L.H."/>
            <person name="Dlugosch K.M."/>
        </authorList>
    </citation>
    <scope>NUCLEOTIDE SEQUENCE</scope>
    <source>
        <strain evidence="13">CAN-66</strain>
        <tissue evidence="13">Leaf</tissue>
    </source>
</reference>
<proteinExistence type="inferred from homology"/>
<accession>A0AA38W8J2</accession>
<evidence type="ECO:0000256" key="10">
    <source>
        <dbReference type="ARBA" id="ARBA00023180"/>
    </source>
</evidence>
<protein>
    <recommendedName>
        <fullName evidence="12">Leucine-rich repeat-containing N-terminal plant-type domain-containing protein</fullName>
    </recommendedName>
</protein>
<dbReference type="EMBL" id="JARYMX010000007">
    <property type="protein sequence ID" value="KAJ9541204.1"/>
    <property type="molecule type" value="Genomic_DNA"/>
</dbReference>
<comment type="similarity">
    <text evidence="3">Belongs to the RLP family.</text>
</comment>
<evidence type="ECO:0000313" key="14">
    <source>
        <dbReference type="Proteomes" id="UP001172457"/>
    </source>
</evidence>
<dbReference type="GO" id="GO:0016020">
    <property type="term" value="C:membrane"/>
    <property type="evidence" value="ECO:0007669"/>
    <property type="project" value="UniProtKB-SubCell"/>
</dbReference>
<keyword evidence="7" id="KW-0677">Repeat</keyword>
<name>A0AA38W8J2_9ASTR</name>
<dbReference type="InterPro" id="IPR013210">
    <property type="entry name" value="LRR_N_plant-typ"/>
</dbReference>
<comment type="caution">
    <text evidence="13">The sequence shown here is derived from an EMBL/GenBank/DDBJ whole genome shotgun (WGS) entry which is preliminary data.</text>
</comment>
<dbReference type="Pfam" id="PF00560">
    <property type="entry name" value="LRR_1"/>
    <property type="match status" value="3"/>
</dbReference>
<dbReference type="InterPro" id="IPR051848">
    <property type="entry name" value="PGIP"/>
</dbReference>
<keyword evidence="6" id="KW-0732">Signal</keyword>
<comment type="subcellular location">
    <subcellularLocation>
        <location evidence="1">Cell envelope</location>
    </subcellularLocation>
    <subcellularLocation>
        <location evidence="2">Membrane</location>
        <topology evidence="2">Single-pass type I membrane protein</topology>
    </subcellularLocation>
</comment>
<dbReference type="InterPro" id="IPR001611">
    <property type="entry name" value="Leu-rich_rpt"/>
</dbReference>
<dbReference type="PANTHER" id="PTHR48059:SF4">
    <property type="entry name" value="POLYGALACTURONASE INHIBITOR 1-RELATED"/>
    <property type="match status" value="1"/>
</dbReference>
<dbReference type="AlphaFoldDB" id="A0AA38W8J2"/>
<evidence type="ECO:0000256" key="3">
    <source>
        <dbReference type="ARBA" id="ARBA00009592"/>
    </source>
</evidence>
<evidence type="ECO:0000256" key="4">
    <source>
        <dbReference type="ARBA" id="ARBA00022614"/>
    </source>
</evidence>
<gene>
    <name evidence="13" type="ORF">OSB04_027710</name>
</gene>
<keyword evidence="5" id="KW-0812">Transmembrane</keyword>
<keyword evidence="10" id="KW-0325">Glycoprotein</keyword>
<dbReference type="Proteomes" id="UP001172457">
    <property type="component" value="Chromosome 7"/>
</dbReference>
<dbReference type="PANTHER" id="PTHR48059">
    <property type="entry name" value="POLYGALACTURONASE INHIBITOR 1"/>
    <property type="match status" value="1"/>
</dbReference>
<evidence type="ECO:0000256" key="11">
    <source>
        <dbReference type="ARBA" id="ARBA00038043"/>
    </source>
</evidence>
<keyword evidence="8" id="KW-1133">Transmembrane helix</keyword>
<evidence type="ECO:0000256" key="1">
    <source>
        <dbReference type="ARBA" id="ARBA00004196"/>
    </source>
</evidence>
<evidence type="ECO:0000313" key="13">
    <source>
        <dbReference type="EMBL" id="KAJ9541204.1"/>
    </source>
</evidence>
<keyword evidence="9" id="KW-0472">Membrane</keyword>
<evidence type="ECO:0000256" key="7">
    <source>
        <dbReference type="ARBA" id="ARBA00022737"/>
    </source>
</evidence>
<evidence type="ECO:0000259" key="12">
    <source>
        <dbReference type="Pfam" id="PF08263"/>
    </source>
</evidence>
<evidence type="ECO:0000256" key="6">
    <source>
        <dbReference type="ARBA" id="ARBA00022729"/>
    </source>
</evidence>
<organism evidence="13 14">
    <name type="scientific">Centaurea solstitialis</name>
    <name type="common">yellow star-thistle</name>
    <dbReference type="NCBI Taxonomy" id="347529"/>
    <lineage>
        <taxon>Eukaryota</taxon>
        <taxon>Viridiplantae</taxon>
        <taxon>Streptophyta</taxon>
        <taxon>Embryophyta</taxon>
        <taxon>Tracheophyta</taxon>
        <taxon>Spermatophyta</taxon>
        <taxon>Magnoliopsida</taxon>
        <taxon>eudicotyledons</taxon>
        <taxon>Gunneridae</taxon>
        <taxon>Pentapetalae</taxon>
        <taxon>asterids</taxon>
        <taxon>campanulids</taxon>
        <taxon>Asterales</taxon>
        <taxon>Asteraceae</taxon>
        <taxon>Carduoideae</taxon>
        <taxon>Cardueae</taxon>
        <taxon>Centaureinae</taxon>
        <taxon>Centaurea</taxon>
    </lineage>
</organism>
<evidence type="ECO:0000256" key="2">
    <source>
        <dbReference type="ARBA" id="ARBA00004479"/>
    </source>
</evidence>
<comment type="similarity">
    <text evidence="11">Belongs to the polygalacturonase-inhibiting protein family.</text>
</comment>
<dbReference type="Gene3D" id="3.80.10.10">
    <property type="entry name" value="Ribonuclease Inhibitor"/>
    <property type="match status" value="1"/>
</dbReference>
<keyword evidence="14" id="KW-1185">Reference proteome</keyword>
<dbReference type="InterPro" id="IPR032675">
    <property type="entry name" value="LRR_dom_sf"/>
</dbReference>
<sequence length="146" mass="16395">MNGVVFTFSVDTDRLALLAIRTKITYDPQGVFRSWNDSIPLCMWQCDRRHQRVTSLDLSEKGLVGSLSPYIGNLSFLRYTNFSNNQLHGSIPSEIGRLSRLQQLSLFQNSFTGEIPANISSCSKLWHLNLASNMLSGKIPNTLVLC</sequence>
<dbReference type="FunFam" id="3.80.10.10:FF:000275">
    <property type="entry name" value="Leucine-rich repeat receptor-like protein kinase"/>
    <property type="match status" value="1"/>
</dbReference>
<evidence type="ECO:0000256" key="5">
    <source>
        <dbReference type="ARBA" id="ARBA00022692"/>
    </source>
</evidence>
<dbReference type="SUPFAM" id="SSF52058">
    <property type="entry name" value="L domain-like"/>
    <property type="match status" value="1"/>
</dbReference>
<feature type="domain" description="Leucine-rich repeat-containing N-terminal plant-type" evidence="12">
    <location>
        <begin position="11"/>
        <end position="45"/>
    </location>
</feature>